<dbReference type="EMBL" id="JANJQO010003140">
    <property type="protein sequence ID" value="KAJ2964534.1"/>
    <property type="molecule type" value="Genomic_DNA"/>
</dbReference>
<protein>
    <submittedName>
        <fullName evidence="1">Uncharacterized protein</fullName>
    </submittedName>
</protein>
<proteinExistence type="predicted"/>
<name>A0ACC1ME93_9HYPO</name>
<dbReference type="Proteomes" id="UP001143910">
    <property type="component" value="Unassembled WGS sequence"/>
</dbReference>
<gene>
    <name evidence="1" type="ORF">NQ176_g10784</name>
</gene>
<comment type="caution">
    <text evidence="1">The sequence shown here is derived from an EMBL/GenBank/DDBJ whole genome shotgun (WGS) entry which is preliminary data.</text>
</comment>
<sequence length="75" mass="8390">MLGEMIFPKIQAINGELAGKITGMLLEMENSELINLIEDDTALKSKVDEALAVYDEYVKTQGSEAEQKKEEERKA</sequence>
<accession>A0ACC1ME93</accession>
<evidence type="ECO:0000313" key="1">
    <source>
        <dbReference type="EMBL" id="KAJ2964534.1"/>
    </source>
</evidence>
<keyword evidence="2" id="KW-1185">Reference proteome</keyword>
<reference evidence="1" key="1">
    <citation type="submission" date="2022-08" db="EMBL/GenBank/DDBJ databases">
        <title>Genome Sequence of Lecanicillium fungicola.</title>
        <authorList>
            <person name="Buettner E."/>
        </authorList>
    </citation>
    <scope>NUCLEOTIDE SEQUENCE</scope>
    <source>
        <strain evidence="1">Babe33</strain>
    </source>
</reference>
<organism evidence="1 2">
    <name type="scientific">Zarea fungicola</name>
    <dbReference type="NCBI Taxonomy" id="93591"/>
    <lineage>
        <taxon>Eukaryota</taxon>
        <taxon>Fungi</taxon>
        <taxon>Dikarya</taxon>
        <taxon>Ascomycota</taxon>
        <taxon>Pezizomycotina</taxon>
        <taxon>Sordariomycetes</taxon>
        <taxon>Hypocreomycetidae</taxon>
        <taxon>Hypocreales</taxon>
        <taxon>Cordycipitaceae</taxon>
        <taxon>Zarea</taxon>
    </lineage>
</organism>
<evidence type="ECO:0000313" key="2">
    <source>
        <dbReference type="Proteomes" id="UP001143910"/>
    </source>
</evidence>